<dbReference type="EMBL" id="CP015136">
    <property type="protein sequence ID" value="AMY11175.1"/>
    <property type="molecule type" value="Genomic_DNA"/>
</dbReference>
<dbReference type="InterPro" id="IPR033947">
    <property type="entry name" value="ETF_alpha_N"/>
</dbReference>
<dbReference type="InterPro" id="IPR018206">
    <property type="entry name" value="ETF_asu_C_CS"/>
</dbReference>
<dbReference type="PROSITE" id="PS00696">
    <property type="entry name" value="ETF_ALPHA"/>
    <property type="match status" value="1"/>
</dbReference>
<feature type="domain" description="Electron transfer flavoprotein alpha/beta-subunit N-terminal" evidence="7">
    <location>
        <begin position="2"/>
        <end position="182"/>
    </location>
</feature>
<proteinExistence type="inferred from homology"/>
<feature type="binding site" evidence="6">
    <location>
        <position position="285"/>
    </location>
    <ligand>
        <name>FAD</name>
        <dbReference type="ChEBI" id="CHEBI:57692"/>
    </ligand>
</feature>
<dbReference type="GO" id="GO:0033539">
    <property type="term" value="P:fatty acid beta-oxidation using acyl-CoA dehydrogenase"/>
    <property type="evidence" value="ECO:0007669"/>
    <property type="project" value="TreeGrafter"/>
</dbReference>
<evidence type="ECO:0000256" key="4">
    <source>
        <dbReference type="ARBA" id="ARBA00022827"/>
    </source>
</evidence>
<dbReference type="OrthoDB" id="9770286at2"/>
<evidence type="ECO:0000313" key="8">
    <source>
        <dbReference type="EMBL" id="AMY11175.1"/>
    </source>
</evidence>
<dbReference type="Pfam" id="PF01012">
    <property type="entry name" value="ETF"/>
    <property type="match status" value="1"/>
</dbReference>
<feature type="binding site" evidence="6">
    <location>
        <begin position="233"/>
        <end position="234"/>
    </location>
    <ligand>
        <name>FAD</name>
        <dbReference type="ChEBI" id="CHEBI:57692"/>
    </ligand>
</feature>
<keyword evidence="5" id="KW-0249">Electron transport</keyword>
<dbReference type="Pfam" id="PF00766">
    <property type="entry name" value="ETF_alpha"/>
    <property type="match status" value="1"/>
</dbReference>
<evidence type="ECO:0000256" key="2">
    <source>
        <dbReference type="ARBA" id="ARBA00022448"/>
    </source>
</evidence>
<gene>
    <name evidence="8" type="primary">etfA</name>
    <name evidence="8" type="ORF">LuPra_04422</name>
</gene>
<keyword evidence="9" id="KW-1185">Reference proteome</keyword>
<dbReference type="InterPro" id="IPR029035">
    <property type="entry name" value="DHS-like_NAD/FAD-binding_dom"/>
</dbReference>
<keyword evidence="3" id="KW-0285">Flavoprotein</keyword>
<protein>
    <submittedName>
        <fullName evidence="8">Electron transfer flavoprotein large subunit</fullName>
    </submittedName>
</protein>
<evidence type="ECO:0000256" key="6">
    <source>
        <dbReference type="PIRSR" id="PIRSR000089-1"/>
    </source>
</evidence>
<dbReference type="STRING" id="1855912.LuPra_04422"/>
<dbReference type="GO" id="GO:0050660">
    <property type="term" value="F:flavin adenine dinucleotide binding"/>
    <property type="evidence" value="ECO:0007669"/>
    <property type="project" value="InterPro"/>
</dbReference>
<dbReference type="SUPFAM" id="SSF52467">
    <property type="entry name" value="DHS-like NAD/FAD-binding domain"/>
    <property type="match status" value="1"/>
</dbReference>
<dbReference type="SMART" id="SM00893">
    <property type="entry name" value="ETF"/>
    <property type="match status" value="1"/>
</dbReference>
<dbReference type="PANTHER" id="PTHR43153:SF1">
    <property type="entry name" value="ELECTRON TRANSFER FLAVOPROTEIN SUBUNIT ALPHA, MITOCHONDRIAL"/>
    <property type="match status" value="1"/>
</dbReference>
<dbReference type="PANTHER" id="PTHR43153">
    <property type="entry name" value="ELECTRON TRANSFER FLAVOPROTEIN ALPHA"/>
    <property type="match status" value="1"/>
</dbReference>
<sequence length="317" mass="32923">MILVIAEHNAGQVHRSTWEAIAAAQALGQPVSVVVAGHDIAAIGAALAEAQVTQVLVVEHAALADYTADAYVAALAEVVGATAPSLVLAAHTYQARDFMPTLATRCGRGLVSDCVAVGADAESFRFTRPVFQARLLADVLAVGAAPHFATLQAGAVRADAVQKGSAPVSAQAVSLDTAAVRQRPEPPFKESKQAVDLTAAERIVSVGRGIKGPEHLDMVRQLAEALGAELAASRPICDNGWLPMDRQIGSSGQTVAPRLYLALGISGAIQHVVGMKGARTIVAINKDPEAPIFEIADYGIAGDLFEIVPALIAELKR</sequence>
<dbReference type="KEGG" id="abac:LuPra_04422"/>
<reference evidence="9" key="2">
    <citation type="submission" date="2016-04" db="EMBL/GenBank/DDBJ databases">
        <title>First Complete Genome Sequence of a Subdivision 6 Acidobacterium.</title>
        <authorList>
            <person name="Huang S."/>
            <person name="Vieira S."/>
            <person name="Bunk B."/>
            <person name="Riedel T."/>
            <person name="Sproeer C."/>
            <person name="Overmann J."/>
        </authorList>
    </citation>
    <scope>NUCLEOTIDE SEQUENCE [LARGE SCALE GENOMIC DNA]</scope>
    <source>
        <strain evidence="9">DSM 100886 HEG_-6_39</strain>
    </source>
</reference>
<feature type="binding site" evidence="6">
    <location>
        <position position="208"/>
    </location>
    <ligand>
        <name>FAD</name>
        <dbReference type="ChEBI" id="CHEBI:57692"/>
    </ligand>
</feature>
<reference evidence="8 9" key="1">
    <citation type="journal article" date="2016" name="Genome Announc.">
        <title>First Complete Genome Sequence of a Subdivision 6 Acidobacterium Strain.</title>
        <authorList>
            <person name="Huang S."/>
            <person name="Vieira S."/>
            <person name="Bunk B."/>
            <person name="Riedel T."/>
            <person name="Sproer C."/>
            <person name="Overmann J."/>
        </authorList>
    </citation>
    <scope>NUCLEOTIDE SEQUENCE [LARGE SCALE GENOMIC DNA]</scope>
    <source>
        <strain evidence="9">DSM 100886 HEG_-6_39</strain>
    </source>
</reference>
<dbReference type="PATRIC" id="fig|1813736.3.peg.4664"/>
<dbReference type="PIRSF" id="PIRSF000089">
    <property type="entry name" value="Electra_flavoP_a"/>
    <property type="match status" value="1"/>
</dbReference>
<evidence type="ECO:0000259" key="7">
    <source>
        <dbReference type="SMART" id="SM00893"/>
    </source>
</evidence>
<dbReference type="AlphaFoldDB" id="A0A143PRE7"/>
<dbReference type="FunFam" id="3.40.50.1220:FF:000004">
    <property type="entry name" value="Electron transfer flavoprotein"/>
    <property type="match status" value="1"/>
</dbReference>
<dbReference type="InterPro" id="IPR001308">
    <property type="entry name" value="ETF_a/FixB"/>
</dbReference>
<evidence type="ECO:0000256" key="1">
    <source>
        <dbReference type="ARBA" id="ARBA00005817"/>
    </source>
</evidence>
<feature type="binding site" evidence="6">
    <location>
        <begin position="247"/>
        <end position="251"/>
    </location>
    <ligand>
        <name>FAD</name>
        <dbReference type="ChEBI" id="CHEBI:57692"/>
    </ligand>
</feature>
<dbReference type="InterPro" id="IPR014731">
    <property type="entry name" value="ETF_asu_C"/>
</dbReference>
<keyword evidence="4 6" id="KW-0274">FAD</keyword>
<evidence type="ECO:0000256" key="3">
    <source>
        <dbReference type="ARBA" id="ARBA00022630"/>
    </source>
</evidence>
<dbReference type="SUPFAM" id="SSF52402">
    <property type="entry name" value="Adenine nucleotide alpha hydrolases-like"/>
    <property type="match status" value="1"/>
</dbReference>
<organism evidence="8 9">
    <name type="scientific">Luteitalea pratensis</name>
    <dbReference type="NCBI Taxonomy" id="1855912"/>
    <lineage>
        <taxon>Bacteria</taxon>
        <taxon>Pseudomonadati</taxon>
        <taxon>Acidobacteriota</taxon>
        <taxon>Vicinamibacteria</taxon>
        <taxon>Vicinamibacterales</taxon>
        <taxon>Vicinamibacteraceae</taxon>
        <taxon>Luteitalea</taxon>
    </lineage>
</organism>
<dbReference type="Gene3D" id="3.40.50.1220">
    <property type="entry name" value="TPP-binding domain"/>
    <property type="match status" value="1"/>
</dbReference>
<comment type="similarity">
    <text evidence="1">Belongs to the ETF alpha-subunit/FixB family.</text>
</comment>
<evidence type="ECO:0000256" key="5">
    <source>
        <dbReference type="ARBA" id="ARBA00022982"/>
    </source>
</evidence>
<evidence type="ECO:0000313" key="9">
    <source>
        <dbReference type="Proteomes" id="UP000076079"/>
    </source>
</evidence>
<accession>A0A143PRE7</accession>
<dbReference type="Gene3D" id="3.40.50.620">
    <property type="entry name" value="HUPs"/>
    <property type="match status" value="1"/>
</dbReference>
<dbReference type="CDD" id="cd01715">
    <property type="entry name" value="ETF_alpha"/>
    <property type="match status" value="1"/>
</dbReference>
<dbReference type="InterPro" id="IPR014730">
    <property type="entry name" value="ETF_a/b_N"/>
</dbReference>
<dbReference type="Proteomes" id="UP000076079">
    <property type="component" value="Chromosome"/>
</dbReference>
<keyword evidence="2" id="KW-0813">Transport</keyword>
<feature type="binding site" evidence="6">
    <location>
        <begin position="264"/>
        <end position="271"/>
    </location>
    <ligand>
        <name>FAD</name>
        <dbReference type="ChEBI" id="CHEBI:57692"/>
    </ligand>
</feature>
<dbReference type="InterPro" id="IPR014729">
    <property type="entry name" value="Rossmann-like_a/b/a_fold"/>
</dbReference>
<comment type="cofactor">
    <cofactor evidence="6">
        <name>FAD</name>
        <dbReference type="ChEBI" id="CHEBI:57692"/>
    </cofactor>
    <text evidence="6">Binds 1 FAD per dimer.</text>
</comment>
<name>A0A143PRE7_LUTPR</name>
<dbReference type="GO" id="GO:0009055">
    <property type="term" value="F:electron transfer activity"/>
    <property type="evidence" value="ECO:0007669"/>
    <property type="project" value="InterPro"/>
</dbReference>
<dbReference type="RefSeq" id="WP_110172747.1">
    <property type="nucleotide sequence ID" value="NZ_CP015136.1"/>
</dbReference>